<keyword evidence="1 3" id="KW-0808">Transferase</keyword>
<evidence type="ECO:0000313" key="3">
    <source>
        <dbReference type="EMBL" id="GMA95546.1"/>
    </source>
</evidence>
<comment type="caution">
    <text evidence="3">The sequence shown here is derived from an EMBL/GenBank/DDBJ whole genome shotgun (WGS) entry which is preliminary data.</text>
</comment>
<evidence type="ECO:0000256" key="1">
    <source>
        <dbReference type="ARBA" id="ARBA00022679"/>
    </source>
</evidence>
<protein>
    <submittedName>
        <fullName evidence="3">Glycosyl transferase</fullName>
    </submittedName>
</protein>
<feature type="domain" description="Glycosyl transferase family 1" evidence="2">
    <location>
        <begin position="165"/>
        <end position="315"/>
    </location>
</feature>
<name>A0ABQ6K4J1_9MICO</name>
<dbReference type="Proteomes" id="UP001157034">
    <property type="component" value="Unassembled WGS sequence"/>
</dbReference>
<proteinExistence type="predicted"/>
<dbReference type="RefSeq" id="WP_284254296.1">
    <property type="nucleotide sequence ID" value="NZ_BAAAQO010000002.1"/>
</dbReference>
<gene>
    <name evidence="3" type="ORF">GCM10025881_23700</name>
</gene>
<evidence type="ECO:0000259" key="2">
    <source>
        <dbReference type="Pfam" id="PF00534"/>
    </source>
</evidence>
<dbReference type="EMBL" id="BSVB01000001">
    <property type="protein sequence ID" value="GMA95546.1"/>
    <property type="molecule type" value="Genomic_DNA"/>
</dbReference>
<sequence>MSVPGAARALRFVVPAGLDDPARVSGGNVYDREVRDGLGRHGWAVRTAEAAEAEQVAEALDGLPSGGVALVDGLVAGWAPAAVESAARRGHPVVLAHMVASAFPGATADAVEAERRTFRAAAGVIATSRWTAAELVRRGFVERSRVIVAVPGSHERPPAVGPVGHRDLLCVGVLAPHKGQDVLLDALAQVDGDWTLTLAGSRATDPAFAARVAVAAEPFGQRVRLPGVLDGGDLDRAHRRVGVLVAPSRAESFGMAIVDARRRGMPVIATEAGGIPEAVAGGGAILVPPGDADALADALRRWMTDPALRARLRIEALRARALAPRWADTVARVDEALVAA</sequence>
<accession>A0ABQ6K4J1</accession>
<dbReference type="InterPro" id="IPR001296">
    <property type="entry name" value="Glyco_trans_1"/>
</dbReference>
<dbReference type="CDD" id="cd03801">
    <property type="entry name" value="GT4_PimA-like"/>
    <property type="match status" value="1"/>
</dbReference>
<dbReference type="PANTHER" id="PTHR46401">
    <property type="entry name" value="GLYCOSYLTRANSFERASE WBBK-RELATED"/>
    <property type="match status" value="1"/>
</dbReference>
<dbReference type="PANTHER" id="PTHR46401:SF2">
    <property type="entry name" value="GLYCOSYLTRANSFERASE WBBK-RELATED"/>
    <property type="match status" value="1"/>
</dbReference>
<reference evidence="4" key="1">
    <citation type="journal article" date="2019" name="Int. J. Syst. Evol. Microbiol.">
        <title>The Global Catalogue of Microorganisms (GCM) 10K type strain sequencing project: providing services to taxonomists for standard genome sequencing and annotation.</title>
        <authorList>
            <consortium name="The Broad Institute Genomics Platform"/>
            <consortium name="The Broad Institute Genome Sequencing Center for Infectious Disease"/>
            <person name="Wu L."/>
            <person name="Ma J."/>
        </authorList>
    </citation>
    <scope>NUCLEOTIDE SEQUENCE [LARGE SCALE GENOMIC DNA]</scope>
    <source>
        <strain evidence="4">NBRC 108894</strain>
    </source>
</reference>
<dbReference type="SUPFAM" id="SSF53756">
    <property type="entry name" value="UDP-Glycosyltransferase/glycogen phosphorylase"/>
    <property type="match status" value="1"/>
</dbReference>
<dbReference type="Pfam" id="PF00534">
    <property type="entry name" value="Glycos_transf_1"/>
    <property type="match status" value="1"/>
</dbReference>
<evidence type="ECO:0000313" key="4">
    <source>
        <dbReference type="Proteomes" id="UP001157034"/>
    </source>
</evidence>
<keyword evidence="4" id="KW-1185">Reference proteome</keyword>
<dbReference type="GO" id="GO:0016740">
    <property type="term" value="F:transferase activity"/>
    <property type="evidence" value="ECO:0007669"/>
    <property type="project" value="UniProtKB-KW"/>
</dbReference>
<organism evidence="3 4">
    <name type="scientific">Pseudolysinimonas kribbensis</name>
    <dbReference type="NCBI Taxonomy" id="433641"/>
    <lineage>
        <taxon>Bacteria</taxon>
        <taxon>Bacillati</taxon>
        <taxon>Actinomycetota</taxon>
        <taxon>Actinomycetes</taxon>
        <taxon>Micrococcales</taxon>
        <taxon>Microbacteriaceae</taxon>
        <taxon>Pseudolysinimonas</taxon>
    </lineage>
</organism>
<dbReference type="Gene3D" id="3.40.50.2000">
    <property type="entry name" value="Glycogen Phosphorylase B"/>
    <property type="match status" value="2"/>
</dbReference>